<evidence type="ECO:0000256" key="6">
    <source>
        <dbReference type="ARBA" id="ARBA00047942"/>
    </source>
</evidence>
<dbReference type="GO" id="GO:0009007">
    <property type="term" value="F:site-specific DNA-methyltransferase (adenine-specific) activity"/>
    <property type="evidence" value="ECO:0007669"/>
    <property type="project" value="UniProtKB-EC"/>
</dbReference>
<dbReference type="InterPro" id="IPR051537">
    <property type="entry name" value="DNA_Adenine_Mtase"/>
</dbReference>
<dbReference type="PRINTS" id="PR00507">
    <property type="entry name" value="N12N6MTFRASE"/>
</dbReference>
<dbReference type="GO" id="GO:0032259">
    <property type="term" value="P:methylation"/>
    <property type="evidence" value="ECO:0007669"/>
    <property type="project" value="UniProtKB-KW"/>
</dbReference>
<gene>
    <name evidence="9" type="ORF">STRCR_0910</name>
</gene>
<dbReference type="SUPFAM" id="SSF53335">
    <property type="entry name" value="S-adenosyl-L-methionine-dependent methyltransferases"/>
    <property type="match status" value="1"/>
</dbReference>
<dbReference type="GO" id="GO:0009307">
    <property type="term" value="P:DNA restriction-modification system"/>
    <property type="evidence" value="ECO:0007669"/>
    <property type="project" value="UniProtKB-KW"/>
</dbReference>
<dbReference type="RefSeq" id="WP_004230131.1">
    <property type="nucleotide sequence ID" value="NZ_AEUV02000002.1"/>
</dbReference>
<keyword evidence="10" id="KW-1185">Reference proteome</keyword>
<proteinExistence type="predicted"/>
<name>G5JSD2_STRCG</name>
<dbReference type="STRING" id="873449.STRCR_0910"/>
<dbReference type="eggNOG" id="COG0286">
    <property type="taxonomic scope" value="Bacteria"/>
</dbReference>
<dbReference type="CDD" id="cd02440">
    <property type="entry name" value="AdoMet_MTases"/>
    <property type="match status" value="1"/>
</dbReference>
<dbReference type="InterPro" id="IPR003356">
    <property type="entry name" value="DNA_methylase_A-5"/>
</dbReference>
<dbReference type="Pfam" id="PF02384">
    <property type="entry name" value="N6_Mtase"/>
    <property type="match status" value="1"/>
</dbReference>
<keyword evidence="5" id="KW-0680">Restriction system</keyword>
<evidence type="ECO:0000313" key="10">
    <source>
        <dbReference type="Proteomes" id="UP000004322"/>
    </source>
</evidence>
<dbReference type="GO" id="GO:0003677">
    <property type="term" value="F:DNA binding"/>
    <property type="evidence" value="ECO:0007669"/>
    <property type="project" value="InterPro"/>
</dbReference>
<dbReference type="GO" id="GO:0008170">
    <property type="term" value="F:N-methyltransferase activity"/>
    <property type="evidence" value="ECO:0007669"/>
    <property type="project" value="InterPro"/>
</dbReference>
<dbReference type="PANTHER" id="PTHR42933">
    <property type="entry name" value="SLR6095 PROTEIN"/>
    <property type="match status" value="1"/>
</dbReference>
<sequence>MVRKLTEDQVRDGYAHKDGFFKGAKQILEFDKYENNVSQGTGQITTFKSLGFTGKGSNHKPDGWYLPDDVSKVAIILETKSSDKDIESTKFTEELLANVKIANSKYPRVVGILFNGIHTRVFLNDEEQVDTPKKLQTKSFYTELFNNFEIDTNKIYLTTMKINNLLHFKFGLNDYYDRMVFTACALVAKRYEAPLTQGMSYTLLHFTILDTLSKSLEEAKKQNDKLNVLLDTYSRIQMSITDNQNAIDSFIEHIETISKLINSKYWNGEDVMSIFFNEFNRYKGSSKNGQVFTPEHITSFMYKLINIDPKKDRVLDAACGSGAFLTKAMSNMIKESGGPGTKQSGTIMASQIYGIEIDKRIFSLACANMLIHKDGKTNLEQLDSTSEAAGEWINSKNITRVLMNPPYERKYHPELIIKNVLDNIKPRSLAAFYSLIKS</sequence>
<evidence type="ECO:0000256" key="5">
    <source>
        <dbReference type="ARBA" id="ARBA00022747"/>
    </source>
</evidence>
<dbReference type="PANTHER" id="PTHR42933:SF1">
    <property type="entry name" value="SITE-SPECIFIC DNA-METHYLTRANSFERASE (ADENINE-SPECIFIC)"/>
    <property type="match status" value="1"/>
</dbReference>
<dbReference type="InterPro" id="IPR029063">
    <property type="entry name" value="SAM-dependent_MTases_sf"/>
</dbReference>
<accession>G5JSD2</accession>
<keyword evidence="4" id="KW-0949">S-adenosyl-L-methionine</keyword>
<keyword evidence="2" id="KW-0489">Methyltransferase</keyword>
<keyword evidence="3" id="KW-0808">Transferase</keyword>
<protein>
    <recommendedName>
        <fullName evidence="1">site-specific DNA-methyltransferase (adenine-specific)</fullName>
        <ecNumber evidence="1">2.1.1.72</ecNumber>
    </recommendedName>
</protein>
<evidence type="ECO:0000256" key="7">
    <source>
        <dbReference type="SAM" id="Coils"/>
    </source>
</evidence>
<feature type="coiled-coil region" evidence="7">
    <location>
        <begin position="209"/>
        <end position="236"/>
    </location>
</feature>
<dbReference type="Gene3D" id="3.40.50.150">
    <property type="entry name" value="Vaccinia Virus protein VP39"/>
    <property type="match status" value="1"/>
</dbReference>
<evidence type="ECO:0000256" key="4">
    <source>
        <dbReference type="ARBA" id="ARBA00022691"/>
    </source>
</evidence>
<dbReference type="Proteomes" id="UP000004322">
    <property type="component" value="Unassembled WGS sequence"/>
</dbReference>
<dbReference type="EMBL" id="AEUV02000002">
    <property type="protein sequence ID" value="EHI75572.1"/>
    <property type="molecule type" value="Genomic_DNA"/>
</dbReference>
<feature type="domain" description="DNA methylase adenine-specific" evidence="8">
    <location>
        <begin position="274"/>
        <end position="419"/>
    </location>
</feature>
<evidence type="ECO:0000259" key="8">
    <source>
        <dbReference type="Pfam" id="PF02384"/>
    </source>
</evidence>
<dbReference type="AlphaFoldDB" id="G5JSD2"/>
<dbReference type="EC" id="2.1.1.72" evidence="1"/>
<evidence type="ECO:0000313" key="9">
    <source>
        <dbReference type="EMBL" id="EHI75572.1"/>
    </source>
</evidence>
<comment type="caution">
    <text evidence="9">The sequence shown here is derived from an EMBL/GenBank/DDBJ whole genome shotgun (WGS) entry which is preliminary data.</text>
</comment>
<evidence type="ECO:0000256" key="3">
    <source>
        <dbReference type="ARBA" id="ARBA00022679"/>
    </source>
</evidence>
<keyword evidence="7" id="KW-0175">Coiled coil</keyword>
<reference evidence="9" key="1">
    <citation type="submission" date="2011-07" db="EMBL/GenBank/DDBJ databases">
        <authorList>
            <person name="Stanhope M.J."/>
            <person name="Durkin A.S."/>
            <person name="Hostetler J."/>
            <person name="Kim M."/>
            <person name="Radune D."/>
            <person name="Singh I."/>
            <person name="Town C.D."/>
        </authorList>
    </citation>
    <scope>NUCLEOTIDE SEQUENCE [LARGE SCALE GENOMIC DNA]</scope>
    <source>
        <strain evidence="9">HS-6</strain>
    </source>
</reference>
<evidence type="ECO:0000256" key="2">
    <source>
        <dbReference type="ARBA" id="ARBA00022603"/>
    </source>
</evidence>
<organism evidence="9 10">
    <name type="scientific">Streptococcus criceti HS-6</name>
    <dbReference type="NCBI Taxonomy" id="873449"/>
    <lineage>
        <taxon>Bacteria</taxon>
        <taxon>Bacillati</taxon>
        <taxon>Bacillota</taxon>
        <taxon>Bacilli</taxon>
        <taxon>Lactobacillales</taxon>
        <taxon>Streptococcaceae</taxon>
        <taxon>Streptococcus</taxon>
    </lineage>
</organism>
<evidence type="ECO:0000256" key="1">
    <source>
        <dbReference type="ARBA" id="ARBA00011900"/>
    </source>
</evidence>
<comment type="catalytic activity">
    <reaction evidence="6">
        <text>a 2'-deoxyadenosine in DNA + S-adenosyl-L-methionine = an N(6)-methyl-2'-deoxyadenosine in DNA + S-adenosyl-L-homocysteine + H(+)</text>
        <dbReference type="Rhea" id="RHEA:15197"/>
        <dbReference type="Rhea" id="RHEA-COMP:12418"/>
        <dbReference type="Rhea" id="RHEA-COMP:12419"/>
        <dbReference type="ChEBI" id="CHEBI:15378"/>
        <dbReference type="ChEBI" id="CHEBI:57856"/>
        <dbReference type="ChEBI" id="CHEBI:59789"/>
        <dbReference type="ChEBI" id="CHEBI:90615"/>
        <dbReference type="ChEBI" id="CHEBI:90616"/>
        <dbReference type="EC" id="2.1.1.72"/>
    </reaction>
</comment>